<feature type="signal peptide" evidence="1">
    <location>
        <begin position="1"/>
        <end position="23"/>
    </location>
</feature>
<dbReference type="EMBL" id="BMPU01000003">
    <property type="protein sequence ID" value="GGM54899.1"/>
    <property type="molecule type" value="Genomic_DNA"/>
</dbReference>
<proteinExistence type="predicted"/>
<evidence type="ECO:0000313" key="3">
    <source>
        <dbReference type="Proteomes" id="UP000653477"/>
    </source>
</evidence>
<feature type="chain" id="PRO_5045315066" description="Lipocalin-like domain-containing protein" evidence="1">
    <location>
        <begin position="24"/>
        <end position="180"/>
    </location>
</feature>
<reference evidence="3" key="1">
    <citation type="journal article" date="2019" name="Int. J. Syst. Evol. Microbiol.">
        <title>The Global Catalogue of Microorganisms (GCM) 10K type strain sequencing project: providing services to taxonomists for standard genome sequencing and annotation.</title>
        <authorList>
            <consortium name="The Broad Institute Genomics Platform"/>
            <consortium name="The Broad Institute Genome Sequencing Center for Infectious Disease"/>
            <person name="Wu L."/>
            <person name="Ma J."/>
        </authorList>
    </citation>
    <scope>NUCLEOTIDE SEQUENCE [LARGE SCALE GENOMIC DNA]</scope>
    <source>
        <strain evidence="3">JCM 30531</strain>
    </source>
</reference>
<name>A0ABQ2H8H2_9PORP</name>
<dbReference type="PROSITE" id="PS51257">
    <property type="entry name" value="PROKAR_LIPOPROTEIN"/>
    <property type="match status" value="1"/>
</dbReference>
<evidence type="ECO:0000256" key="1">
    <source>
        <dbReference type="SAM" id="SignalP"/>
    </source>
</evidence>
<dbReference type="RefSeq" id="WP_188808162.1">
    <property type="nucleotide sequence ID" value="NZ_BMPU01000003.1"/>
</dbReference>
<accession>A0ABQ2H8H2</accession>
<dbReference type="Proteomes" id="UP000653477">
    <property type="component" value="Unassembled WGS sequence"/>
</dbReference>
<protein>
    <recommendedName>
        <fullName evidence="4">Lipocalin-like domain-containing protein</fullName>
    </recommendedName>
</protein>
<sequence>MCIKQWAVALLFGSLVLGTTSCAKEEPQEPLPCVFPDILAGVWNLSDVTVSPETITVGGTEYKVADHIFKASIFNGLTVAPSKLKIVGETTGEKATLISVVDGVEKTFEVALKDGKLSVHNFPFGSVARKDGQLKLEIAVANNLLDQMPPSHFANSEAGIILKALADQGLDLKITATGTK</sequence>
<organism evidence="2 3">
    <name type="scientific">Porphyromonas pasteri</name>
    <dbReference type="NCBI Taxonomy" id="1583331"/>
    <lineage>
        <taxon>Bacteria</taxon>
        <taxon>Pseudomonadati</taxon>
        <taxon>Bacteroidota</taxon>
        <taxon>Bacteroidia</taxon>
        <taxon>Bacteroidales</taxon>
        <taxon>Porphyromonadaceae</taxon>
        <taxon>Porphyromonas</taxon>
    </lineage>
</organism>
<gene>
    <name evidence="2" type="ORF">GCM10007088_12040</name>
</gene>
<evidence type="ECO:0000313" key="2">
    <source>
        <dbReference type="EMBL" id="GGM54899.1"/>
    </source>
</evidence>
<comment type="caution">
    <text evidence="2">The sequence shown here is derived from an EMBL/GenBank/DDBJ whole genome shotgun (WGS) entry which is preliminary data.</text>
</comment>
<keyword evidence="3" id="KW-1185">Reference proteome</keyword>
<evidence type="ECO:0008006" key="4">
    <source>
        <dbReference type="Google" id="ProtNLM"/>
    </source>
</evidence>
<keyword evidence="1" id="KW-0732">Signal</keyword>